<sequence length="504" mass="55540">MTSPVARGGFRRLIGYLAMAALCAFLLSGVQSAMAARSQIVVGVRLEPPHLDPTAGAAAAIGEVTYANVFEGLTRIDGKGEVLPGLAESWDIADDGRTYTFRLREGVQFHDGSSFDAADVKFTLDRAVAADSVNPQKSLLEPIESVEVVDPRTVRIVLRRPTAQFPFTLGLPAAVIVAKETADTNRTNPNGTGPFRVSRWVKGDRIDLERNERYWGAKPALARATFRIIGDPSAAYAALLAGDIDAFPNFPAPENVPQFRADPRFTVVVGNTEGKTVLAINNGRKPLDDIRVRRAIAHAIDRKALIDGAMDGLAQPIGSHYAPQNKGYVDLTGRYPYDPDKARELLKEAGVPELRLRLVLPPPSYARRGGEIIAAQLRAVGIETEIVPVEWAQWLSDVFRDRRYDLSIVAHVEPNDLDIYARDDYYFDYHSPEYKELYAALVAETDDAKRLDILKRIQEKLADDSVNGFLFLLPKIGIWDAKLKGLWENAPIPANDLTGVSWQD</sequence>
<evidence type="ECO:0000256" key="2">
    <source>
        <dbReference type="ARBA" id="ARBA00005695"/>
    </source>
</evidence>
<evidence type="ECO:0000259" key="5">
    <source>
        <dbReference type="Pfam" id="PF00496"/>
    </source>
</evidence>
<dbReference type="InterPro" id="IPR039424">
    <property type="entry name" value="SBP_5"/>
</dbReference>
<keyword evidence="3 4" id="KW-0732">Signal</keyword>
<dbReference type="EMBL" id="JAASQI010000001">
    <property type="protein sequence ID" value="NIJ56271.1"/>
    <property type="molecule type" value="Genomic_DNA"/>
</dbReference>
<comment type="caution">
    <text evidence="6">The sequence shown here is derived from an EMBL/GenBank/DDBJ whole genome shotgun (WGS) entry which is preliminary data.</text>
</comment>
<feature type="chain" id="PRO_5045500135" evidence="4">
    <location>
        <begin position="36"/>
        <end position="504"/>
    </location>
</feature>
<evidence type="ECO:0000256" key="1">
    <source>
        <dbReference type="ARBA" id="ARBA00004418"/>
    </source>
</evidence>
<dbReference type="PANTHER" id="PTHR30290">
    <property type="entry name" value="PERIPLASMIC BINDING COMPONENT OF ABC TRANSPORTER"/>
    <property type="match status" value="1"/>
</dbReference>
<reference evidence="6 7" key="1">
    <citation type="submission" date="2020-03" db="EMBL/GenBank/DDBJ databases">
        <title>Genomic Encyclopedia of Type Strains, Phase IV (KMG-IV): sequencing the most valuable type-strain genomes for metagenomic binning, comparative biology and taxonomic classification.</title>
        <authorList>
            <person name="Goeker M."/>
        </authorList>
    </citation>
    <scope>NUCLEOTIDE SEQUENCE [LARGE SCALE GENOMIC DNA]</scope>
    <source>
        <strain evidence="6 7">DSM 103870</strain>
    </source>
</reference>
<dbReference type="Gene3D" id="3.10.105.10">
    <property type="entry name" value="Dipeptide-binding Protein, Domain 3"/>
    <property type="match status" value="1"/>
</dbReference>
<comment type="subcellular location">
    <subcellularLocation>
        <location evidence="1">Periplasm</location>
    </subcellularLocation>
</comment>
<dbReference type="PANTHER" id="PTHR30290:SF38">
    <property type="entry name" value="D,D-DIPEPTIDE-BINDING PERIPLASMIC PROTEIN DDPA-RELATED"/>
    <property type="match status" value="1"/>
</dbReference>
<feature type="domain" description="Solute-binding protein family 5" evidence="5">
    <location>
        <begin position="81"/>
        <end position="412"/>
    </location>
</feature>
<dbReference type="PIRSF" id="PIRSF002741">
    <property type="entry name" value="MppA"/>
    <property type="match status" value="1"/>
</dbReference>
<dbReference type="InterPro" id="IPR030678">
    <property type="entry name" value="Peptide/Ni-bd"/>
</dbReference>
<gene>
    <name evidence="6" type="ORF">FHS82_000084</name>
</gene>
<comment type="similarity">
    <text evidence="2">Belongs to the bacterial solute-binding protein 5 family.</text>
</comment>
<protein>
    <submittedName>
        <fullName evidence="6">Peptide/nickel transport system substrate-binding protein</fullName>
    </submittedName>
</protein>
<evidence type="ECO:0000313" key="7">
    <source>
        <dbReference type="Proteomes" id="UP001429580"/>
    </source>
</evidence>
<dbReference type="SUPFAM" id="SSF53850">
    <property type="entry name" value="Periplasmic binding protein-like II"/>
    <property type="match status" value="1"/>
</dbReference>
<dbReference type="CDD" id="cd08494">
    <property type="entry name" value="PBP2_NikA_DppA_OppA_like_6"/>
    <property type="match status" value="1"/>
</dbReference>
<evidence type="ECO:0000256" key="4">
    <source>
        <dbReference type="SAM" id="SignalP"/>
    </source>
</evidence>
<accession>A0ABX0UZG2</accession>
<dbReference type="Gene3D" id="3.40.190.10">
    <property type="entry name" value="Periplasmic binding protein-like II"/>
    <property type="match status" value="1"/>
</dbReference>
<feature type="signal peptide" evidence="4">
    <location>
        <begin position="1"/>
        <end position="35"/>
    </location>
</feature>
<dbReference type="Proteomes" id="UP001429580">
    <property type="component" value="Unassembled WGS sequence"/>
</dbReference>
<evidence type="ECO:0000313" key="6">
    <source>
        <dbReference type="EMBL" id="NIJ56271.1"/>
    </source>
</evidence>
<dbReference type="InterPro" id="IPR000914">
    <property type="entry name" value="SBP_5_dom"/>
</dbReference>
<name>A0ABX0UZG2_9HYPH</name>
<keyword evidence="7" id="KW-1185">Reference proteome</keyword>
<dbReference type="RefSeq" id="WP_377590888.1">
    <property type="nucleotide sequence ID" value="NZ_JAASQI010000001.1"/>
</dbReference>
<organism evidence="6 7">
    <name type="scientific">Pseudochelatococcus lubricantis</name>
    <dbReference type="NCBI Taxonomy" id="1538102"/>
    <lineage>
        <taxon>Bacteria</taxon>
        <taxon>Pseudomonadati</taxon>
        <taxon>Pseudomonadota</taxon>
        <taxon>Alphaproteobacteria</taxon>
        <taxon>Hyphomicrobiales</taxon>
        <taxon>Chelatococcaceae</taxon>
        <taxon>Pseudochelatococcus</taxon>
    </lineage>
</organism>
<dbReference type="Pfam" id="PF00496">
    <property type="entry name" value="SBP_bac_5"/>
    <property type="match status" value="1"/>
</dbReference>
<proteinExistence type="inferred from homology"/>
<evidence type="ECO:0000256" key="3">
    <source>
        <dbReference type="ARBA" id="ARBA00022729"/>
    </source>
</evidence>